<dbReference type="AlphaFoldDB" id="A0A1I7X616"/>
<accession>A0A1I7X616</accession>
<evidence type="ECO:0000313" key="2">
    <source>
        <dbReference type="WBParaSite" id="Hba_12915"/>
    </source>
</evidence>
<dbReference type="WBParaSite" id="Hba_12915">
    <property type="protein sequence ID" value="Hba_12915"/>
    <property type="gene ID" value="Hba_12915"/>
</dbReference>
<dbReference type="Proteomes" id="UP000095283">
    <property type="component" value="Unplaced"/>
</dbReference>
<reference evidence="2" key="1">
    <citation type="submission" date="2016-11" db="UniProtKB">
        <authorList>
            <consortium name="WormBaseParasite"/>
        </authorList>
    </citation>
    <scope>IDENTIFICATION</scope>
</reference>
<sequence length="67" mass="7663">MDTPLDYQESTKTKTSKDDLTCMNSHMNLQILTTGEVLITLLARKWLFTCVDTDMVHQFVLGLPMVE</sequence>
<name>A0A1I7X616_HETBA</name>
<organism evidence="1 2">
    <name type="scientific">Heterorhabditis bacteriophora</name>
    <name type="common">Entomopathogenic nematode worm</name>
    <dbReference type="NCBI Taxonomy" id="37862"/>
    <lineage>
        <taxon>Eukaryota</taxon>
        <taxon>Metazoa</taxon>
        <taxon>Ecdysozoa</taxon>
        <taxon>Nematoda</taxon>
        <taxon>Chromadorea</taxon>
        <taxon>Rhabditida</taxon>
        <taxon>Rhabditina</taxon>
        <taxon>Rhabditomorpha</taxon>
        <taxon>Strongyloidea</taxon>
        <taxon>Heterorhabditidae</taxon>
        <taxon>Heterorhabditis</taxon>
    </lineage>
</organism>
<keyword evidence="1" id="KW-1185">Reference proteome</keyword>
<evidence type="ECO:0000313" key="1">
    <source>
        <dbReference type="Proteomes" id="UP000095283"/>
    </source>
</evidence>
<proteinExistence type="predicted"/>
<protein>
    <submittedName>
        <fullName evidence="2">Uncharacterized protein</fullName>
    </submittedName>
</protein>